<dbReference type="Pfam" id="PF01399">
    <property type="entry name" value="PCI"/>
    <property type="match status" value="1"/>
</dbReference>
<comment type="function">
    <text evidence="7">Component of the COP9 signalosome complex (CSN), a complex involved in various cellular and developmental processes. The CSN complex is an essential regulator of the ubiquitin (Ubl) conjugation pathway by mediating the deneddylation of the cullin subunits of SCF-type E3 ligase complexes, leading to decrease the Ubl ligase activity of SCF-type complexes such as SCF, CSA or DDB2. The complex is also involved in phosphorylation of p53/TP53, JUN, I-kappa-B-alpha/NFKBIA, ITPK1 and IRF8/ICSBP, possibly via its association with CK2 and PKD kinases. CSN-dependent phosphorylation of TP53 and JUN promotes and protects degradation by the Ubl system, respectively.</text>
</comment>
<dbReference type="InterPro" id="IPR041481">
    <property type="entry name" value="CSN7_helixI"/>
</dbReference>
<dbReference type="PANTHER" id="PTHR15350">
    <property type="entry name" value="COP9 SIGNALOSOME COMPLEX SUBUNIT 7/DENDRITIC CELL PROTEIN GA17"/>
    <property type="match status" value="1"/>
</dbReference>
<evidence type="ECO:0000256" key="5">
    <source>
        <dbReference type="ARBA" id="ARBA00022790"/>
    </source>
</evidence>
<dbReference type="EMBL" id="VFJC01000022">
    <property type="protein sequence ID" value="KAB5535657.1"/>
    <property type="molecule type" value="Genomic_DNA"/>
</dbReference>
<dbReference type="GO" id="GO:0005737">
    <property type="term" value="C:cytoplasm"/>
    <property type="evidence" value="ECO:0007669"/>
    <property type="project" value="UniProtKB-SubCell"/>
</dbReference>
<dbReference type="PROSITE" id="PS50250">
    <property type="entry name" value="PCI"/>
    <property type="match status" value="1"/>
</dbReference>
<dbReference type="InterPro" id="IPR000717">
    <property type="entry name" value="PCI_dom"/>
</dbReference>
<accession>A0A5N5KYZ8</accession>
<keyword evidence="10" id="KW-1185">Reference proteome</keyword>
<feature type="domain" description="PCI" evidence="8">
    <location>
        <begin position="1"/>
        <end position="152"/>
    </location>
</feature>
<dbReference type="InterPro" id="IPR045237">
    <property type="entry name" value="COPS7/eIF3m"/>
</dbReference>
<dbReference type="SMART" id="SM00088">
    <property type="entry name" value="PINT"/>
    <property type="match status" value="1"/>
</dbReference>
<comment type="caution">
    <text evidence="9">The sequence shown here is derived from an EMBL/GenBank/DDBJ whole genome shotgun (WGS) entry which is preliminary data.</text>
</comment>
<sequence length="255" mass="28556">MANPLEQFILLAQNLKGAALISLITRLLETPGVYSFGEFLELPCVKQLTNGQSHEYSKLLDVFAYGTYHDYKASKDILPPLSEAQENKLRHLTIASLAANTQCIPYSVLQKALVVDSVRQLEDLLIEAVHLNVIRGKLDQCKQQLEVEACISRDMCSENTGQLVQTLTNWCAGCESVWYAIEMQVDRVKQSRESCLQAQQQIYAEVSKIRKTMAGATSSFNEEMRFRFKTLTREGTLPLQNTSVCVPTQSSAPCN</sequence>
<evidence type="ECO:0000256" key="7">
    <source>
        <dbReference type="ARBA" id="ARBA00025037"/>
    </source>
</evidence>
<comment type="subcellular location">
    <subcellularLocation>
        <location evidence="2">Cytoplasm</location>
    </subcellularLocation>
    <subcellularLocation>
        <location evidence="1">Nucleus</location>
    </subcellularLocation>
</comment>
<evidence type="ECO:0000259" key="8">
    <source>
        <dbReference type="PROSITE" id="PS50250"/>
    </source>
</evidence>
<dbReference type="PANTHER" id="PTHR15350:SF5">
    <property type="entry name" value="COP9 SIGNALOSOME COMPLEX SUBUNIT 7"/>
    <property type="match status" value="1"/>
</dbReference>
<keyword evidence="6" id="KW-0539">Nucleus</keyword>
<evidence type="ECO:0000256" key="4">
    <source>
        <dbReference type="ARBA" id="ARBA00022490"/>
    </source>
</evidence>
<reference evidence="9 10" key="1">
    <citation type="submission" date="2019-06" db="EMBL/GenBank/DDBJ databases">
        <title>A chromosome-scale genome assembly of the striped catfish, Pangasianodon hypophthalmus.</title>
        <authorList>
            <person name="Wen M."/>
            <person name="Zahm M."/>
            <person name="Roques C."/>
            <person name="Cabau C."/>
            <person name="Klopp C."/>
            <person name="Donnadieu C."/>
            <person name="Jouanno E."/>
            <person name="Avarre J.-C."/>
            <person name="Campet M."/>
            <person name="Ha T.T.T."/>
            <person name="Dugue R."/>
            <person name="Lampietro C."/>
            <person name="Louis A."/>
            <person name="Herpin A."/>
            <person name="Echchiki A."/>
            <person name="Berthelot C."/>
            <person name="Parey E."/>
            <person name="Roest-Crollius H."/>
            <person name="Braasch I."/>
            <person name="Postlethwait J."/>
            <person name="Bobe J."/>
            <person name="Montfort J."/>
            <person name="Bouchez O."/>
            <person name="Begum T."/>
            <person name="Schartl M."/>
            <person name="Guiguen Y."/>
        </authorList>
    </citation>
    <scope>NUCLEOTIDE SEQUENCE [LARGE SCALE GENOMIC DNA]</scope>
    <source>
        <strain evidence="9 10">Indonesia</strain>
        <tissue evidence="9">Blood</tissue>
    </source>
</reference>
<gene>
    <name evidence="9" type="ORF">PHYPO_G00120430</name>
</gene>
<comment type="similarity">
    <text evidence="3">Belongs to the CSN7/EIF3M family. CSN7 subfamily.</text>
</comment>
<evidence type="ECO:0000313" key="9">
    <source>
        <dbReference type="EMBL" id="KAB5535657.1"/>
    </source>
</evidence>
<protein>
    <recommendedName>
        <fullName evidence="8">PCI domain-containing protein</fullName>
    </recommendedName>
</protein>
<organism evidence="9 10">
    <name type="scientific">Pangasianodon hypophthalmus</name>
    <name type="common">Striped catfish</name>
    <name type="synonym">Helicophagus hypophthalmus</name>
    <dbReference type="NCBI Taxonomy" id="310915"/>
    <lineage>
        <taxon>Eukaryota</taxon>
        <taxon>Metazoa</taxon>
        <taxon>Chordata</taxon>
        <taxon>Craniata</taxon>
        <taxon>Vertebrata</taxon>
        <taxon>Euteleostomi</taxon>
        <taxon>Actinopterygii</taxon>
        <taxon>Neopterygii</taxon>
        <taxon>Teleostei</taxon>
        <taxon>Ostariophysi</taxon>
        <taxon>Siluriformes</taxon>
        <taxon>Pangasiidae</taxon>
        <taxon>Pangasianodon</taxon>
    </lineage>
</organism>
<dbReference type="Pfam" id="PF18392">
    <property type="entry name" value="CSN7a_helixI"/>
    <property type="match status" value="1"/>
</dbReference>
<name>A0A5N5KYZ8_PANHP</name>
<dbReference type="Pfam" id="PF22061">
    <property type="entry name" value="CSN7_HB_subdom"/>
    <property type="match status" value="1"/>
</dbReference>
<dbReference type="GO" id="GO:0010387">
    <property type="term" value="P:COP9 signalosome assembly"/>
    <property type="evidence" value="ECO:0007669"/>
    <property type="project" value="InterPro"/>
</dbReference>
<keyword evidence="5" id="KW-0736">Signalosome</keyword>
<evidence type="ECO:0000256" key="3">
    <source>
        <dbReference type="ARBA" id="ARBA00008482"/>
    </source>
</evidence>
<evidence type="ECO:0000313" key="10">
    <source>
        <dbReference type="Proteomes" id="UP000327468"/>
    </source>
</evidence>
<dbReference type="Proteomes" id="UP000327468">
    <property type="component" value="Chromosome 21"/>
</dbReference>
<dbReference type="GO" id="GO:0008180">
    <property type="term" value="C:COP9 signalosome"/>
    <property type="evidence" value="ECO:0007669"/>
    <property type="project" value="UniProtKB-KW"/>
</dbReference>
<evidence type="ECO:0000256" key="1">
    <source>
        <dbReference type="ARBA" id="ARBA00004123"/>
    </source>
</evidence>
<evidence type="ECO:0000256" key="2">
    <source>
        <dbReference type="ARBA" id="ARBA00004496"/>
    </source>
</evidence>
<evidence type="ECO:0000256" key="6">
    <source>
        <dbReference type="ARBA" id="ARBA00023242"/>
    </source>
</evidence>
<dbReference type="AlphaFoldDB" id="A0A5N5KYZ8"/>
<keyword evidence="4" id="KW-0963">Cytoplasm</keyword>
<proteinExistence type="inferred from homology"/>